<organism evidence="1 2">
    <name type="scientific">Caligus rogercresseyi</name>
    <name type="common">Sea louse</name>
    <dbReference type="NCBI Taxonomy" id="217165"/>
    <lineage>
        <taxon>Eukaryota</taxon>
        <taxon>Metazoa</taxon>
        <taxon>Ecdysozoa</taxon>
        <taxon>Arthropoda</taxon>
        <taxon>Crustacea</taxon>
        <taxon>Multicrustacea</taxon>
        <taxon>Hexanauplia</taxon>
        <taxon>Copepoda</taxon>
        <taxon>Siphonostomatoida</taxon>
        <taxon>Caligidae</taxon>
        <taxon>Caligus</taxon>
    </lineage>
</organism>
<sequence length="49" mass="5856">MIQTFQERTKQTRGMSRIKGKYLTDSGQRLYFVLGAQTRQFIIREETEN</sequence>
<dbReference type="Proteomes" id="UP000595437">
    <property type="component" value="Chromosome 5"/>
</dbReference>
<evidence type="ECO:0000313" key="2">
    <source>
        <dbReference type="Proteomes" id="UP000595437"/>
    </source>
</evidence>
<protein>
    <submittedName>
        <fullName evidence="1">Uncharacterized protein</fullName>
    </submittedName>
</protein>
<accession>A0A7T8QU47</accession>
<proteinExistence type="predicted"/>
<evidence type="ECO:0000313" key="1">
    <source>
        <dbReference type="EMBL" id="QQP55158.1"/>
    </source>
</evidence>
<name>A0A7T8QU47_CALRO</name>
<gene>
    <name evidence="1" type="ORF">FKW44_008256</name>
</gene>
<reference evidence="2" key="1">
    <citation type="submission" date="2021-01" db="EMBL/GenBank/DDBJ databases">
        <title>Caligus Genome Assembly.</title>
        <authorList>
            <person name="Gallardo-Escarate C."/>
        </authorList>
    </citation>
    <scope>NUCLEOTIDE SEQUENCE [LARGE SCALE GENOMIC DNA]</scope>
</reference>
<keyword evidence="2" id="KW-1185">Reference proteome</keyword>
<dbReference type="AlphaFoldDB" id="A0A7T8QU47"/>
<dbReference type="EMBL" id="CP045894">
    <property type="protein sequence ID" value="QQP55158.1"/>
    <property type="molecule type" value="Genomic_DNA"/>
</dbReference>